<dbReference type="OrthoDB" id="505607at2759"/>
<dbReference type="InterPro" id="IPR013830">
    <property type="entry name" value="SGNH_hydro"/>
</dbReference>
<sequence>MCADIPTQAEDTQKDGRWLSMHSRFLTQGRDKEPEVLFLGDSILFNFEATKMYKTYVEPLHCLNFSIPNDETQNILWRVLNGELDDVKVKVVVLSVGMHNKCPAEEVVAGINAILKVIKQRQPDAHILVMGLLPCGKTPNPRRHKHAEINKLLSAQFSQPGDRVVFLCPDWEALLQPDKSIAHRDMMDYLHPTEHGYEKFIEPLVEELQTSLQTFLKTNAPSSSPL</sequence>
<keyword evidence="4" id="KW-1185">Reference proteome</keyword>
<evidence type="ECO:0000256" key="1">
    <source>
        <dbReference type="ARBA" id="ARBA00038184"/>
    </source>
</evidence>
<dbReference type="PANTHER" id="PTHR11852">
    <property type="entry name" value="PLATELET-ACTIVATING FACTOR ACETYLHYDROLASE"/>
    <property type="match status" value="1"/>
</dbReference>
<dbReference type="AlphaFoldDB" id="A0A0R3TRS9"/>
<reference evidence="3 4" key="2">
    <citation type="submission" date="2018-11" db="EMBL/GenBank/DDBJ databases">
        <authorList>
            <consortium name="Pathogen Informatics"/>
        </authorList>
    </citation>
    <scope>NUCLEOTIDE SEQUENCE [LARGE SCALE GENOMIC DNA]</scope>
</reference>
<dbReference type="PANTHER" id="PTHR11852:SF0">
    <property type="entry name" value="PLATELET-ACTIVATING FACTOR ACETYLHYDROLASE IB SUBUNIT BETA HOMOLOG"/>
    <property type="match status" value="1"/>
</dbReference>
<feature type="domain" description="SGNH hydrolase-type esterase" evidence="2">
    <location>
        <begin position="38"/>
        <end position="198"/>
    </location>
</feature>
<evidence type="ECO:0000259" key="2">
    <source>
        <dbReference type="Pfam" id="PF13472"/>
    </source>
</evidence>
<proteinExistence type="inferred from homology"/>
<dbReference type="InterPro" id="IPR036514">
    <property type="entry name" value="SGNH_hydro_sf"/>
</dbReference>
<dbReference type="EMBL" id="UZAE01012977">
    <property type="protein sequence ID" value="VDO07655.1"/>
    <property type="molecule type" value="Genomic_DNA"/>
</dbReference>
<gene>
    <name evidence="3" type="ORF">HNAJ_LOCUS10306</name>
</gene>
<dbReference type="Proteomes" id="UP000278807">
    <property type="component" value="Unassembled WGS sequence"/>
</dbReference>
<evidence type="ECO:0000313" key="4">
    <source>
        <dbReference type="Proteomes" id="UP000278807"/>
    </source>
</evidence>
<dbReference type="SUPFAM" id="SSF52266">
    <property type="entry name" value="SGNH hydrolase"/>
    <property type="match status" value="1"/>
</dbReference>
<reference evidence="5" key="1">
    <citation type="submission" date="2017-02" db="UniProtKB">
        <authorList>
            <consortium name="WormBaseParasite"/>
        </authorList>
    </citation>
    <scope>IDENTIFICATION</scope>
</reference>
<dbReference type="STRING" id="102285.A0A0R3TRS9"/>
<dbReference type="Pfam" id="PF13472">
    <property type="entry name" value="Lipase_GDSL_2"/>
    <property type="match status" value="1"/>
</dbReference>
<evidence type="ECO:0000313" key="5">
    <source>
        <dbReference type="WBParaSite" id="HNAJ_0001031101-mRNA-1"/>
    </source>
</evidence>
<comment type="similarity">
    <text evidence="1">Belongs to the 'GDSL' lipolytic enzyme family. Platelet-activating factor acetylhydrolase IB beta/gamma subunits subfamily.</text>
</comment>
<evidence type="ECO:0000313" key="3">
    <source>
        <dbReference type="EMBL" id="VDO07655.1"/>
    </source>
</evidence>
<protein>
    <submittedName>
        <fullName evidence="5">SGNH_hydro domain-containing protein</fullName>
    </submittedName>
</protein>
<accession>A0A0R3TRS9</accession>
<name>A0A0R3TRS9_RODNA</name>
<organism evidence="5">
    <name type="scientific">Rodentolepis nana</name>
    <name type="common">Dwarf tapeworm</name>
    <name type="synonym">Hymenolepis nana</name>
    <dbReference type="NCBI Taxonomy" id="102285"/>
    <lineage>
        <taxon>Eukaryota</taxon>
        <taxon>Metazoa</taxon>
        <taxon>Spiralia</taxon>
        <taxon>Lophotrochozoa</taxon>
        <taxon>Platyhelminthes</taxon>
        <taxon>Cestoda</taxon>
        <taxon>Eucestoda</taxon>
        <taxon>Cyclophyllidea</taxon>
        <taxon>Hymenolepididae</taxon>
        <taxon>Rodentolepis</taxon>
    </lineage>
</organism>
<dbReference type="WBParaSite" id="HNAJ_0001031101-mRNA-1">
    <property type="protein sequence ID" value="HNAJ_0001031101-mRNA-1"/>
    <property type="gene ID" value="HNAJ_0001031101"/>
</dbReference>
<dbReference type="Gene3D" id="3.40.50.1110">
    <property type="entry name" value="SGNH hydrolase"/>
    <property type="match status" value="1"/>
</dbReference>